<dbReference type="RefSeq" id="XP_027337846.1">
    <property type="nucleotide sequence ID" value="XM_027482045.1"/>
</dbReference>
<sequence>MQCEFPDEDIMNLFKEEESGKEKWIMLFDGASNALGHGVGAVLISPEKHHIPITTRLSFNCTNNVAEYEACVLGIQAAIESKAKILEVYGDSALVIHQSQGEWETRDGKLIRYQAFVKELIKQFEEITFHHIPRENNQLADALATLASMFELSNGKDMPLIKIQHRD</sequence>
<dbReference type="Proteomes" id="UP000694853">
    <property type="component" value="Unplaced"/>
</dbReference>
<evidence type="ECO:0000259" key="1">
    <source>
        <dbReference type="PROSITE" id="PS50879"/>
    </source>
</evidence>
<dbReference type="AlphaFoldDB" id="A0A8B8K2H2"/>
<dbReference type="PANTHER" id="PTHR48475">
    <property type="entry name" value="RIBONUCLEASE H"/>
    <property type="match status" value="1"/>
</dbReference>
<dbReference type="Gene3D" id="3.30.420.10">
    <property type="entry name" value="Ribonuclease H-like superfamily/Ribonuclease H"/>
    <property type="match status" value="1"/>
</dbReference>
<dbReference type="GeneID" id="113851538"/>
<evidence type="ECO:0000313" key="3">
    <source>
        <dbReference type="RefSeq" id="XP_027337846.1"/>
    </source>
</evidence>
<dbReference type="PANTHER" id="PTHR48475:SF1">
    <property type="entry name" value="RNASE H TYPE-1 DOMAIN-CONTAINING PROTEIN"/>
    <property type="match status" value="1"/>
</dbReference>
<dbReference type="InterPro" id="IPR012337">
    <property type="entry name" value="RNaseH-like_sf"/>
</dbReference>
<protein>
    <submittedName>
        <fullName evidence="3">Uncharacterized protein LOC113851538</fullName>
    </submittedName>
</protein>
<dbReference type="OrthoDB" id="1426718at2759"/>
<dbReference type="SUPFAM" id="SSF53098">
    <property type="entry name" value="Ribonuclease H-like"/>
    <property type="match status" value="1"/>
</dbReference>
<keyword evidence="2" id="KW-1185">Reference proteome</keyword>
<dbReference type="PROSITE" id="PS50879">
    <property type="entry name" value="RNASE_H_1"/>
    <property type="match status" value="1"/>
</dbReference>
<accession>A0A8B8K2H2</accession>
<reference evidence="2" key="1">
    <citation type="journal article" date="2019" name="Toxins">
        <title>Detection of Abrin-Like and Prepropulchellin-Like Toxin Genes and Transcripts Using Whole Genome Sequencing and Full-Length Transcript Sequencing of Abrus precatorius.</title>
        <authorList>
            <person name="Hovde B.T."/>
            <person name="Daligault H.E."/>
            <person name="Hanschen E.R."/>
            <person name="Kunde Y.A."/>
            <person name="Johnson M.B."/>
            <person name="Starkenburg S.R."/>
            <person name="Johnson S.L."/>
        </authorList>
    </citation>
    <scope>NUCLEOTIDE SEQUENCE [LARGE SCALE GENOMIC DNA]</scope>
</reference>
<dbReference type="GO" id="GO:0004523">
    <property type="term" value="F:RNA-DNA hybrid ribonuclease activity"/>
    <property type="evidence" value="ECO:0007669"/>
    <property type="project" value="InterPro"/>
</dbReference>
<evidence type="ECO:0000313" key="2">
    <source>
        <dbReference type="Proteomes" id="UP000694853"/>
    </source>
</evidence>
<proteinExistence type="predicted"/>
<name>A0A8B8K2H2_ABRPR</name>
<gene>
    <name evidence="3" type="primary">LOC113851538</name>
</gene>
<dbReference type="InterPro" id="IPR002156">
    <property type="entry name" value="RNaseH_domain"/>
</dbReference>
<organism evidence="2 3">
    <name type="scientific">Abrus precatorius</name>
    <name type="common">Indian licorice</name>
    <name type="synonym">Glycine abrus</name>
    <dbReference type="NCBI Taxonomy" id="3816"/>
    <lineage>
        <taxon>Eukaryota</taxon>
        <taxon>Viridiplantae</taxon>
        <taxon>Streptophyta</taxon>
        <taxon>Embryophyta</taxon>
        <taxon>Tracheophyta</taxon>
        <taxon>Spermatophyta</taxon>
        <taxon>Magnoliopsida</taxon>
        <taxon>eudicotyledons</taxon>
        <taxon>Gunneridae</taxon>
        <taxon>Pentapetalae</taxon>
        <taxon>rosids</taxon>
        <taxon>fabids</taxon>
        <taxon>Fabales</taxon>
        <taxon>Fabaceae</taxon>
        <taxon>Papilionoideae</taxon>
        <taxon>50 kb inversion clade</taxon>
        <taxon>NPAAA clade</taxon>
        <taxon>indigoferoid/millettioid clade</taxon>
        <taxon>Abreae</taxon>
        <taxon>Abrus</taxon>
    </lineage>
</organism>
<feature type="domain" description="RNase H type-1" evidence="1">
    <location>
        <begin position="20"/>
        <end position="152"/>
    </location>
</feature>
<dbReference type="GO" id="GO:0003676">
    <property type="term" value="F:nucleic acid binding"/>
    <property type="evidence" value="ECO:0007669"/>
    <property type="project" value="InterPro"/>
</dbReference>
<dbReference type="Pfam" id="PF13456">
    <property type="entry name" value="RVT_3"/>
    <property type="match status" value="1"/>
</dbReference>
<dbReference type="CDD" id="cd09279">
    <property type="entry name" value="RNase_HI_like"/>
    <property type="match status" value="1"/>
</dbReference>
<dbReference type="KEGG" id="aprc:113851538"/>
<reference evidence="3" key="2">
    <citation type="submission" date="2025-08" db="UniProtKB">
        <authorList>
            <consortium name="RefSeq"/>
        </authorList>
    </citation>
    <scope>IDENTIFICATION</scope>
    <source>
        <tissue evidence="3">Young leaves</tissue>
    </source>
</reference>
<dbReference type="InterPro" id="IPR036397">
    <property type="entry name" value="RNaseH_sf"/>
</dbReference>